<dbReference type="GO" id="GO:0005886">
    <property type="term" value="C:plasma membrane"/>
    <property type="evidence" value="ECO:0007669"/>
    <property type="project" value="InterPro"/>
</dbReference>
<dbReference type="GO" id="GO:0007156">
    <property type="term" value="P:homophilic cell adhesion via plasma membrane adhesion molecules"/>
    <property type="evidence" value="ECO:0007669"/>
    <property type="project" value="InterPro"/>
</dbReference>
<evidence type="ECO:0000256" key="9">
    <source>
        <dbReference type="PROSITE-ProRule" id="PRU00043"/>
    </source>
</evidence>
<keyword evidence="7 11" id="KW-0472">Membrane</keyword>
<feature type="domain" description="Cadherin" evidence="12">
    <location>
        <begin position="627"/>
        <end position="752"/>
    </location>
</feature>
<evidence type="ECO:0000259" key="12">
    <source>
        <dbReference type="PROSITE" id="PS50268"/>
    </source>
</evidence>
<dbReference type="PRINTS" id="PR00205">
    <property type="entry name" value="CADHERIN"/>
</dbReference>
<feature type="transmembrane region" description="Helical" evidence="11">
    <location>
        <begin position="863"/>
        <end position="885"/>
    </location>
</feature>
<evidence type="ECO:0000256" key="11">
    <source>
        <dbReference type="SAM" id="Phobius"/>
    </source>
</evidence>
<feature type="domain" description="Cadherin" evidence="12">
    <location>
        <begin position="496"/>
        <end position="626"/>
    </location>
</feature>
<dbReference type="SUPFAM" id="SSF49313">
    <property type="entry name" value="Cadherin-like"/>
    <property type="match status" value="6"/>
</dbReference>
<feature type="compositionally biased region" description="Polar residues" evidence="10">
    <location>
        <begin position="345"/>
        <end position="354"/>
    </location>
</feature>
<evidence type="ECO:0000256" key="10">
    <source>
        <dbReference type="SAM" id="MobiDB-lite"/>
    </source>
</evidence>
<feature type="domain" description="Cadherin" evidence="12">
    <location>
        <begin position="360"/>
        <end position="464"/>
    </location>
</feature>
<evidence type="ECO:0000256" key="8">
    <source>
        <dbReference type="ARBA" id="ARBA00023180"/>
    </source>
</evidence>
<dbReference type="InterPro" id="IPR013164">
    <property type="entry name" value="Cadherin_N"/>
</dbReference>
<feature type="compositionally biased region" description="Polar residues" evidence="10">
    <location>
        <begin position="1025"/>
        <end position="1055"/>
    </location>
</feature>
<dbReference type="PROSITE" id="PS50268">
    <property type="entry name" value="CADHERIN_2"/>
    <property type="match status" value="6"/>
</dbReference>
<feature type="region of interest" description="Disordered" evidence="10">
    <location>
        <begin position="342"/>
        <end position="362"/>
    </location>
</feature>
<dbReference type="EMBL" id="CAXLJL010000589">
    <property type="protein sequence ID" value="CAL5139080.1"/>
    <property type="molecule type" value="Genomic_DNA"/>
</dbReference>
<organism evidence="13 14">
    <name type="scientific">Calicophoron daubneyi</name>
    <name type="common">Rumen fluke</name>
    <name type="synonym">Paramphistomum daubneyi</name>
    <dbReference type="NCBI Taxonomy" id="300641"/>
    <lineage>
        <taxon>Eukaryota</taxon>
        <taxon>Metazoa</taxon>
        <taxon>Spiralia</taxon>
        <taxon>Lophotrochozoa</taxon>
        <taxon>Platyhelminthes</taxon>
        <taxon>Trematoda</taxon>
        <taxon>Digenea</taxon>
        <taxon>Plagiorchiida</taxon>
        <taxon>Pronocephalata</taxon>
        <taxon>Paramphistomoidea</taxon>
        <taxon>Paramphistomidae</taxon>
        <taxon>Calicophoron</taxon>
    </lineage>
</organism>
<evidence type="ECO:0000313" key="13">
    <source>
        <dbReference type="EMBL" id="CAL5139080.1"/>
    </source>
</evidence>
<feature type="domain" description="Cadherin" evidence="12">
    <location>
        <begin position="167"/>
        <end position="338"/>
    </location>
</feature>
<name>A0AAV2TS08_CALDB</name>
<dbReference type="InterPro" id="IPR015919">
    <property type="entry name" value="Cadherin-like_sf"/>
</dbReference>
<sequence length="1594" mass="175028">MHTEFAPEAKFIQICGQLAVEFTVVEECPLHTFVGSLNGLSLTNLVDSFPVNTFQLLTPSEHFILNETSGEMFTQNRIDRETLCREVPASSSFAKFESNKPVHSYGEHPNQITSSDYITEFTPLCHVQLQALQFTQRNPSESDVQSHRVIIIKVTVIDINDNPPIWQEPVIHLSIPEHSPVGTRLPLPAAFDPDCGPANTTVSYSLLDISASSRVLQRSSVAQYDQDAFQLDTEIVRNPSGRDFNQMRISGLWHGQQSLCSRQPFRLWLRITRDLDYDEPMTPDVHTRTDDQFQSGSLHLKQARLQLSASDGGQPVGLTGTVLVNITVTDINDHPPVFNVHKRNQLGNRNSGVSDSRDSSPNEVVIEVEENTPVARSIYLAEASDRDETDKNRLKYSLGTSASVGVREMFGVNAKTGEVVLLRSPDFEKQKSYSVPVSVTDGKHFASLNLLVRIKNQNDHPPLISIRPVAQSQKKLTQPYNTGLSVPIQTGAQLPGSKSVTLFITEHDTPGRFIATVTVSDKDEADESEGVPEFSYETSQLSAHYNKDQAGQSVRCQLNHAGLALQPLFEGAMNQFKILTQVSFDREQQPEQFATLTCFDRGRPPLSSQVGLHVIVEDINDHGPVFKQSRMIAYLKENEPAGTKVYTVEAYDADLGMNAQLAFALSPESALDFQIDPVKGVVTSLRSFDREQRDSFNLTVIVRDLTDISTHSKPSNQTVTKTPHAATTVVEHSIKGDLVVYIQDVNDCPPVFANSLYQLSVPEDAKINLLVGQIIANDSDATQANNRLGAAKLEDKICNTGAEIHSVRRSVTFLGNYNDILYFYPNDGGADMSLNSRCDPPFGSSSVNSSTGLSSFSSLGSQWLSSSMLYTFCYGLLFTSLVGLLREGVCVEVHYLIKQQADNQAIHEFRVSPKGYIYVARGNLDREKVSSYNFYLIAVDSGVPPLSSSAQVHIYLTDVNDNAPGWVFPAHNNQIINLTINEPVGFRMAQLKAVDPDEGENGEVTYRLVQTSIVSTKEEVERSAPINSKSTFDPNSYKFSSADNSHSPHGSSGRQTAANLFELDPSSGSIYVGRSMSLDDIGSVKLVVETSDHGQPSKVNHRVLQVNIYRYLSQSKDGAAITGEESGYADGEKGRYRMQSGSNGMQIENDLIVIVIMVAVTLVISLALIVAILFLRCGACPTRNTIHYDPSNPRGYRHDLSHAHHVEEVFRDNGALDGEGVLSPSLDPLASCAHFSESSMNSYQPNTETEPMYHSFLSSPSGDPWVVTTMNPDKFSQVSKTLNCQRGGGSMNRVPSPLCQNDAAKRASIIGPLIKSRRFDERMFTLQSASASPDGEMGQLLNKHPNQQHLASPCSTFRASCSHLTSSNPSTPCKFAGKKSAGLQKDTNNVAEREDVDSMDSGHGPSTDNGAFPSCDPPGRRSKGSQYPPGTFRCYTPTTSSSNHKTTGIKRSSEIDNADLDHVRMNALSLRKRCGTLPSPGTGEGRSLEMKTFNNRQTDQNAKERSSKGRQSVAWVDAEYQTCAHSANTRTPDSAAHRHNCQFNVPGEVAEPSEDTLVLFSPVDPLGYAQLVHPSSEHQTGTQNVYSAFPTSFV</sequence>
<dbReference type="PANTHER" id="PTHR24028">
    <property type="entry name" value="CADHERIN-87A"/>
    <property type="match status" value="1"/>
</dbReference>
<feature type="compositionally biased region" description="Polar residues" evidence="10">
    <location>
        <begin position="1436"/>
        <end position="1450"/>
    </location>
</feature>
<dbReference type="InterPro" id="IPR002126">
    <property type="entry name" value="Cadherin-like_dom"/>
</dbReference>
<dbReference type="PANTHER" id="PTHR24028:SF146">
    <property type="entry name" value="CADHERIN 96CB, ISOFORM D-RELATED"/>
    <property type="match status" value="1"/>
</dbReference>
<protein>
    <recommendedName>
        <fullName evidence="12">Cadherin domain-containing protein</fullName>
    </recommendedName>
</protein>
<evidence type="ECO:0000256" key="2">
    <source>
        <dbReference type="ARBA" id="ARBA00022692"/>
    </source>
</evidence>
<feature type="region of interest" description="Disordered" evidence="10">
    <location>
        <begin position="1367"/>
        <end position="1450"/>
    </location>
</feature>
<dbReference type="GO" id="GO:0005509">
    <property type="term" value="F:calcium ion binding"/>
    <property type="evidence" value="ECO:0007669"/>
    <property type="project" value="UniProtKB-UniRule"/>
</dbReference>
<comment type="subcellular location">
    <subcellularLocation>
        <location evidence="1">Membrane</location>
        <topology evidence="1">Single-pass membrane protein</topology>
    </subcellularLocation>
</comment>
<dbReference type="Proteomes" id="UP001497525">
    <property type="component" value="Unassembled WGS sequence"/>
</dbReference>
<gene>
    <name evidence="13" type="ORF">CDAUBV1_LOCUS14127</name>
</gene>
<evidence type="ECO:0000313" key="14">
    <source>
        <dbReference type="Proteomes" id="UP001497525"/>
    </source>
</evidence>
<accession>A0AAV2TS08</accession>
<feature type="region of interest" description="Disordered" evidence="10">
    <location>
        <begin position="1020"/>
        <end position="1055"/>
    </location>
</feature>
<evidence type="ECO:0000256" key="4">
    <source>
        <dbReference type="ARBA" id="ARBA00022837"/>
    </source>
</evidence>
<proteinExistence type="predicted"/>
<feature type="domain" description="Cadherin" evidence="12">
    <location>
        <begin position="892"/>
        <end position="966"/>
    </location>
</feature>
<reference evidence="13" key="1">
    <citation type="submission" date="2024-06" db="EMBL/GenBank/DDBJ databases">
        <authorList>
            <person name="Liu X."/>
            <person name="Lenzi L."/>
            <person name="Haldenby T S."/>
            <person name="Uol C."/>
        </authorList>
    </citation>
    <scope>NUCLEOTIDE SEQUENCE</scope>
</reference>
<keyword evidence="2 11" id="KW-0812">Transmembrane</keyword>
<feature type="transmembrane region" description="Helical" evidence="11">
    <location>
        <begin position="1151"/>
        <end position="1175"/>
    </location>
</feature>
<dbReference type="PROSITE" id="PS00232">
    <property type="entry name" value="CADHERIN_1"/>
    <property type="match status" value="4"/>
</dbReference>
<dbReference type="Gene3D" id="2.60.40.60">
    <property type="entry name" value="Cadherins"/>
    <property type="match status" value="8"/>
</dbReference>
<keyword evidence="5" id="KW-0130">Cell adhesion</keyword>
<dbReference type="SMART" id="SM00112">
    <property type="entry name" value="CA"/>
    <property type="match status" value="6"/>
</dbReference>
<feature type="domain" description="Cadherin" evidence="12">
    <location>
        <begin position="970"/>
        <end position="1108"/>
    </location>
</feature>
<evidence type="ECO:0000256" key="1">
    <source>
        <dbReference type="ARBA" id="ARBA00004167"/>
    </source>
</evidence>
<evidence type="ECO:0000256" key="3">
    <source>
        <dbReference type="ARBA" id="ARBA00022737"/>
    </source>
</evidence>
<dbReference type="Pfam" id="PF08266">
    <property type="entry name" value="Cadherin_2"/>
    <property type="match status" value="1"/>
</dbReference>
<evidence type="ECO:0000256" key="7">
    <source>
        <dbReference type="ARBA" id="ARBA00023136"/>
    </source>
</evidence>
<keyword evidence="8" id="KW-0325">Glycoprotein</keyword>
<keyword evidence="6 11" id="KW-1133">Transmembrane helix</keyword>
<dbReference type="InterPro" id="IPR050174">
    <property type="entry name" value="Protocadherin/Cadherin-CA"/>
</dbReference>
<comment type="caution">
    <text evidence="13">The sequence shown here is derived from an EMBL/GenBank/DDBJ whole genome shotgun (WGS) entry which is preliminary data.</text>
</comment>
<keyword evidence="4 9" id="KW-0106">Calcium</keyword>
<dbReference type="InterPro" id="IPR020894">
    <property type="entry name" value="Cadherin_CS"/>
</dbReference>
<dbReference type="Pfam" id="PF00028">
    <property type="entry name" value="Cadherin"/>
    <property type="match status" value="3"/>
</dbReference>
<evidence type="ECO:0000256" key="6">
    <source>
        <dbReference type="ARBA" id="ARBA00022989"/>
    </source>
</evidence>
<dbReference type="CDD" id="cd11304">
    <property type="entry name" value="Cadherin_repeat"/>
    <property type="match status" value="7"/>
</dbReference>
<keyword evidence="3" id="KW-0677">Repeat</keyword>
<evidence type="ECO:0000256" key="5">
    <source>
        <dbReference type="ARBA" id="ARBA00022889"/>
    </source>
</evidence>